<dbReference type="InterPro" id="IPR041075">
    <property type="entry name" value="NOD1/2_WH"/>
</dbReference>
<evidence type="ECO:0000256" key="5">
    <source>
        <dbReference type="ARBA" id="ARBA00022840"/>
    </source>
</evidence>
<dbReference type="GO" id="GO:1990168">
    <property type="term" value="P:protein K33-linked deubiquitination"/>
    <property type="evidence" value="ECO:0007669"/>
    <property type="project" value="Ensembl"/>
</dbReference>
<dbReference type="RefSeq" id="XP_008844854.2">
    <property type="nucleotide sequence ID" value="XM_008846632.2"/>
</dbReference>
<dbReference type="PROSITE" id="PS50824">
    <property type="entry name" value="DAPIN"/>
    <property type="match status" value="1"/>
</dbReference>
<evidence type="ECO:0000256" key="2">
    <source>
        <dbReference type="ARBA" id="ARBA00022614"/>
    </source>
</evidence>
<keyword evidence="3" id="KW-0677">Repeat</keyword>
<dbReference type="FunFam" id="3.40.50.300:FF:000442">
    <property type="entry name" value="NACHT, LRR and PYD domains-containing protein 3"/>
    <property type="match status" value="1"/>
</dbReference>
<reference evidence="10" key="1">
    <citation type="submission" date="2025-08" db="UniProtKB">
        <authorList>
            <consortium name="Ensembl"/>
        </authorList>
    </citation>
    <scope>IDENTIFICATION</scope>
</reference>
<accession>A0A8C6QCB9</accession>
<dbReference type="OMA" id="MWLRESI"/>
<dbReference type="Pfam" id="PF05729">
    <property type="entry name" value="NACHT"/>
    <property type="match status" value="1"/>
</dbReference>
<dbReference type="Pfam" id="PF17779">
    <property type="entry name" value="WHD_NOD2"/>
    <property type="match status" value="1"/>
</dbReference>
<dbReference type="Pfam" id="PF02758">
    <property type="entry name" value="PYRIN"/>
    <property type="match status" value="1"/>
</dbReference>
<dbReference type="GO" id="GO:0006954">
    <property type="term" value="P:inflammatory response"/>
    <property type="evidence" value="ECO:0007669"/>
    <property type="project" value="UniProtKB-KW"/>
</dbReference>
<feature type="domain" description="Pyrin" evidence="8">
    <location>
        <begin position="1"/>
        <end position="94"/>
    </location>
</feature>
<dbReference type="Ensembl" id="ENSNGAT00000001180.1">
    <property type="protein sequence ID" value="ENSNGAP00000001161.1"/>
    <property type="gene ID" value="ENSNGAG00000000842.1"/>
</dbReference>
<dbReference type="GeneID" id="103744793"/>
<dbReference type="InterPro" id="IPR041267">
    <property type="entry name" value="NLRP_HD2"/>
</dbReference>
<dbReference type="PANTHER" id="PTHR45690">
    <property type="entry name" value="NACHT, LRR AND PYD DOMAINS-CONTAINING PROTEIN 12"/>
    <property type="match status" value="1"/>
</dbReference>
<dbReference type="GO" id="GO:0060090">
    <property type="term" value="F:molecular adaptor activity"/>
    <property type="evidence" value="ECO:0007669"/>
    <property type="project" value="Ensembl"/>
</dbReference>
<reference evidence="10" key="2">
    <citation type="submission" date="2025-09" db="UniProtKB">
        <authorList>
            <consortium name="Ensembl"/>
        </authorList>
    </citation>
    <scope>IDENTIFICATION</scope>
</reference>
<comment type="function">
    <text evidence="7">May be involved in inflammation and recognition of cytosolic pathogen-associated molecular patterns (PAMPs) not intercepted by membrane-bound receptors.</text>
</comment>
<dbReference type="GO" id="GO:0005737">
    <property type="term" value="C:cytoplasm"/>
    <property type="evidence" value="ECO:0007669"/>
    <property type="project" value="Ensembl"/>
</dbReference>
<dbReference type="Proteomes" id="UP000694381">
    <property type="component" value="Unassembled WGS sequence"/>
</dbReference>
<dbReference type="SMART" id="SM00368">
    <property type="entry name" value="LRR_RI"/>
    <property type="match status" value="9"/>
</dbReference>
<dbReference type="InterPro" id="IPR050637">
    <property type="entry name" value="NLRP_innate_immun_reg"/>
</dbReference>
<evidence type="ECO:0000256" key="6">
    <source>
        <dbReference type="ARBA" id="ARBA00023198"/>
    </source>
</evidence>
<dbReference type="GO" id="GO:0070936">
    <property type="term" value="P:protein K48-linked ubiquitination"/>
    <property type="evidence" value="ECO:0007669"/>
    <property type="project" value="Ensembl"/>
</dbReference>
<dbReference type="GO" id="GO:0140374">
    <property type="term" value="P:antiviral innate immune response"/>
    <property type="evidence" value="ECO:0007669"/>
    <property type="project" value="Ensembl"/>
</dbReference>
<comment type="similarity">
    <text evidence="1">Belongs to the NLRP family.</text>
</comment>
<dbReference type="Gene3D" id="3.40.50.300">
    <property type="entry name" value="P-loop containing nucleotide triphosphate hydrolases"/>
    <property type="match status" value="1"/>
</dbReference>
<evidence type="ECO:0000256" key="3">
    <source>
        <dbReference type="ARBA" id="ARBA00022737"/>
    </source>
</evidence>
<dbReference type="Gene3D" id="1.10.533.10">
    <property type="entry name" value="Death Domain, Fas"/>
    <property type="match status" value="1"/>
</dbReference>
<dbReference type="SMART" id="SM01289">
    <property type="entry name" value="PYRIN"/>
    <property type="match status" value="1"/>
</dbReference>
<dbReference type="InterPro" id="IPR011029">
    <property type="entry name" value="DEATH-like_dom_sf"/>
</dbReference>
<dbReference type="GO" id="GO:0043161">
    <property type="term" value="P:proteasome-mediated ubiquitin-dependent protein catabolic process"/>
    <property type="evidence" value="ECO:0007669"/>
    <property type="project" value="Ensembl"/>
</dbReference>
<dbReference type="Gene3D" id="3.80.10.10">
    <property type="entry name" value="Ribonuclease Inhibitor"/>
    <property type="match status" value="3"/>
</dbReference>
<dbReference type="SUPFAM" id="SSF52047">
    <property type="entry name" value="RNI-like"/>
    <property type="match status" value="1"/>
</dbReference>
<dbReference type="FunFam" id="1.10.533.10:FF:000056">
    <property type="entry name" value="NACHT, LRR and PYD domains-containing protein 14"/>
    <property type="match status" value="1"/>
</dbReference>
<dbReference type="GO" id="GO:0045824">
    <property type="term" value="P:negative regulation of innate immune response"/>
    <property type="evidence" value="ECO:0007669"/>
    <property type="project" value="Ensembl"/>
</dbReference>
<dbReference type="GO" id="GO:0005524">
    <property type="term" value="F:ATP binding"/>
    <property type="evidence" value="ECO:0007669"/>
    <property type="project" value="UniProtKB-KW"/>
</dbReference>
<dbReference type="GO" id="GO:0050727">
    <property type="term" value="P:regulation of inflammatory response"/>
    <property type="evidence" value="ECO:0007669"/>
    <property type="project" value="TreeGrafter"/>
</dbReference>
<dbReference type="AlphaFoldDB" id="A0A8C6QCB9"/>
<evidence type="ECO:0000256" key="1">
    <source>
        <dbReference type="ARBA" id="ARBA00008665"/>
    </source>
</evidence>
<protein>
    <submittedName>
        <fullName evidence="10">Uncharacterized protein</fullName>
    </submittedName>
</protein>
<keyword evidence="2" id="KW-0433">Leucine-rich repeat</keyword>
<feature type="domain" description="NACHT" evidence="9">
    <location>
        <begin position="149"/>
        <end position="349"/>
    </location>
</feature>
<organism evidence="10 11">
    <name type="scientific">Nannospalax galili</name>
    <name type="common">Northern Israeli blind subterranean mole rat</name>
    <name type="synonym">Spalax galili</name>
    <dbReference type="NCBI Taxonomy" id="1026970"/>
    <lineage>
        <taxon>Eukaryota</taxon>
        <taxon>Metazoa</taxon>
        <taxon>Chordata</taxon>
        <taxon>Craniata</taxon>
        <taxon>Vertebrata</taxon>
        <taxon>Euteleostomi</taxon>
        <taxon>Mammalia</taxon>
        <taxon>Eutheria</taxon>
        <taxon>Euarchontoglires</taxon>
        <taxon>Glires</taxon>
        <taxon>Rodentia</taxon>
        <taxon>Myomorpha</taxon>
        <taxon>Muroidea</taxon>
        <taxon>Spalacidae</taxon>
        <taxon>Spalacinae</taxon>
        <taxon>Nannospalax</taxon>
    </lineage>
</organism>
<keyword evidence="4" id="KW-0547">Nucleotide-binding</keyword>
<evidence type="ECO:0000313" key="11">
    <source>
        <dbReference type="Proteomes" id="UP000694381"/>
    </source>
</evidence>
<evidence type="ECO:0000259" key="9">
    <source>
        <dbReference type="PROSITE" id="PS50837"/>
    </source>
</evidence>
<dbReference type="InterPro" id="IPR004020">
    <property type="entry name" value="DAPIN"/>
</dbReference>
<dbReference type="OrthoDB" id="120976at2759"/>
<dbReference type="PANTHER" id="PTHR45690:SF6">
    <property type="entry name" value="NACHT, LRR AND PYD DOMAINS-CONTAINING PROTEIN 4"/>
    <property type="match status" value="1"/>
</dbReference>
<dbReference type="InterPro" id="IPR027417">
    <property type="entry name" value="P-loop_NTPase"/>
</dbReference>
<sequence length="983" mass="112833">MASSFFSDFGLMWYLEELNKKEFMKFKELLKQEILHLGLKHIPRMEVKKASREDLANLLMKYYEEKQAWNVTFEIFQKINRLDLCERAAREIAGHPKIYQAHIKTKFIGIWSRKFTPMVHDFFDQEITQEEHDYFEYFFPSKTTGNRSHILLLKGVPGIGKTMMLTKLMLAWAEGKIYQNKFTYVFYFCCQEVKPLTTSLSELISREWPNPSAPIAEIMSQPEKLLFIIDSFEWLRCDLTEPESELCTDWIEERPMKTLLSSLFRRKILPESSLLIAGTPESLQTLENKFENPEIRTIIGFDESNRKLFFRCLFPDKYRAQEAYGFVRENEQLFTICQIPLLCWVVAMCLKQEMEKGNDLTPICRSTTSLYVAYILNLFLPRGTCYPSKKSQEQLQGLCSLAAEGLWTDTFVFSEEALRRNGLVDSDVPVLLNIKILVKSRESENSYTFLHPSVQEFCAAVFYLLKRHVDHPSTDVKCIDILLIMFLKKAQARWIFVGCFIFGLLHEIEQEKLRVFFGCQISKERKQQLHQCLETLSKSEELWEQVDCLKLFYCLFELRNEAFVIQAMDLIQEVKFEIKDNSDLIVSAYCLKHCTALKKLSISVRDILRGDQAPKSMANRLICWHQICSVLTTNENLQVLQVKNSGLNESAFMILYNQLRHPNCPLQVLEINNVSFFCDNHLFFEVFLQNPNLKHLNLSLTVLSHSDVKLLCDVLNHPESNIEKLLLTDCNLSSSDFEIFAPVLISNKTLKHLNIGSNHLDKGIQSLCQSLCSQNCILKFLVLANCHLSDNSWGYIREVLLTNKTLSHLDLSSNSLKDEGLKILCEALSLPESGLKSLCLRNCLITASGCQDLAAVLRSNGNLRSLQISENKVKDAGVKLLCDAVKHPNCHLENLGLEACELTGACCEDLASAFTQSETLWGLNLLENTLDSSGVIVLCEALKQPKCNLHVLGLRVTDFDEETQAFLIAEEERNPYLTIISNV</sequence>
<proteinExistence type="inferred from homology"/>
<evidence type="ECO:0000313" key="10">
    <source>
        <dbReference type="Ensembl" id="ENSNGAP00000001161.1"/>
    </source>
</evidence>
<evidence type="ECO:0000256" key="4">
    <source>
        <dbReference type="ARBA" id="ARBA00022741"/>
    </source>
</evidence>
<dbReference type="InterPro" id="IPR007111">
    <property type="entry name" value="NACHT_NTPase"/>
</dbReference>
<dbReference type="KEGG" id="ngi:103744793"/>
<dbReference type="Pfam" id="PF17776">
    <property type="entry name" value="NLRC4_HD2"/>
    <property type="match status" value="1"/>
</dbReference>
<dbReference type="SUPFAM" id="SSF47986">
    <property type="entry name" value="DEATH domain"/>
    <property type="match status" value="1"/>
</dbReference>
<evidence type="ECO:0000259" key="8">
    <source>
        <dbReference type="PROSITE" id="PS50824"/>
    </source>
</evidence>
<dbReference type="CDD" id="cd08320">
    <property type="entry name" value="Pyrin_NALPs"/>
    <property type="match status" value="1"/>
</dbReference>
<dbReference type="GeneTree" id="ENSGT00940000162284"/>
<gene>
    <name evidence="10" type="primary">Nlrp4</name>
</gene>
<dbReference type="CTD" id="147945"/>
<keyword evidence="11" id="KW-1185">Reference proteome</keyword>
<evidence type="ECO:0000256" key="7">
    <source>
        <dbReference type="ARBA" id="ARBA00059788"/>
    </source>
</evidence>
<name>A0A8C6QCB9_NANGA</name>
<keyword evidence="5" id="KW-0067">ATP-binding</keyword>
<dbReference type="InterPro" id="IPR032675">
    <property type="entry name" value="LRR_dom_sf"/>
</dbReference>
<dbReference type="PROSITE" id="PS50837">
    <property type="entry name" value="NACHT"/>
    <property type="match status" value="1"/>
</dbReference>
<keyword evidence="6" id="KW-0395">Inflammatory response</keyword>